<dbReference type="AlphaFoldDB" id="A0A937DGM9"/>
<gene>
    <name evidence="1" type="primary">flgB</name>
    <name evidence="1" type="ORF">EU981_00725</name>
</gene>
<name>A0A937DGM9_9HYPH</name>
<keyword evidence="1" id="KW-0969">Cilium</keyword>
<comment type="caution">
    <text evidence="1">The sequence shown here is derived from an EMBL/GenBank/DDBJ whole genome shotgun (WGS) entry which is preliminary data.</text>
</comment>
<keyword evidence="1" id="KW-0966">Cell projection</keyword>
<keyword evidence="1" id="KW-0282">Flagellum</keyword>
<proteinExistence type="predicted"/>
<reference evidence="1" key="1">
    <citation type="submission" date="2019-02" db="EMBL/GenBank/DDBJ databases">
        <title>A novel Candidatus Liberibacter species associated with the New Zealand native fuchsia psyllid, Ctenarytaina fuchsiae.</title>
        <authorList>
            <person name="Thompson S.M."/>
            <person name="Jorgensen N."/>
            <person name="David C."/>
            <person name="Bulman S.R."/>
            <person name="Smith G.R."/>
        </authorList>
    </citation>
    <scope>NUCLEOTIDE SEQUENCE</scope>
    <source>
        <strain evidence="1">Oxford</strain>
    </source>
</reference>
<evidence type="ECO:0000313" key="1">
    <source>
        <dbReference type="EMBL" id="MBL0848620.1"/>
    </source>
</evidence>
<sequence length="130" mass="14666">MQPITFFEIASQHARWLSERQKVVSENIAHASTPHYRAKDVSSFESVLNNNFDMDRTHVSHLKESDSQGFHIKTRIVQAPLDQAIGVQVSGNTVGLTNELYKSGYIKNLYDLNTRLVGKLNSMMMSIVKG</sequence>
<accession>A0A937DGM9</accession>
<dbReference type="Proteomes" id="UP000736856">
    <property type="component" value="Unassembled WGS sequence"/>
</dbReference>
<protein>
    <submittedName>
        <fullName evidence="1">Flagellar basal body rod protein FlgB</fullName>
    </submittedName>
</protein>
<evidence type="ECO:0000313" key="2">
    <source>
        <dbReference type="Proteomes" id="UP000736856"/>
    </source>
</evidence>
<dbReference type="EMBL" id="SEOL01000001">
    <property type="protein sequence ID" value="MBL0848620.1"/>
    <property type="molecule type" value="Genomic_DNA"/>
</dbReference>
<organism evidence="1 2">
    <name type="scientific">Candidatus Liberibacter ctenarytainae</name>
    <dbReference type="NCBI Taxonomy" id="2020335"/>
    <lineage>
        <taxon>Bacteria</taxon>
        <taxon>Pseudomonadati</taxon>
        <taxon>Pseudomonadota</taxon>
        <taxon>Alphaproteobacteria</taxon>
        <taxon>Hyphomicrobiales</taxon>
        <taxon>Rhizobiaceae</taxon>
        <taxon>Liberibacter</taxon>
    </lineage>
</organism>